<dbReference type="PANTHER" id="PTHR30093">
    <property type="entry name" value="GENERAL SECRETION PATHWAY PROTEIN G"/>
    <property type="match status" value="1"/>
</dbReference>
<dbReference type="InterPro" id="IPR001082">
    <property type="entry name" value="Pilin"/>
</dbReference>
<evidence type="ECO:0000313" key="9">
    <source>
        <dbReference type="Proteomes" id="UP000191272"/>
    </source>
</evidence>
<protein>
    <submittedName>
        <fullName evidence="8">Pilin</fullName>
    </submittedName>
</protein>
<keyword evidence="7" id="KW-1133">Transmembrane helix</keyword>
<evidence type="ECO:0000256" key="4">
    <source>
        <dbReference type="ARBA" id="ARBA00022889"/>
    </source>
</evidence>
<accession>A0ABM6J9C5</accession>
<evidence type="ECO:0000256" key="7">
    <source>
        <dbReference type="SAM" id="Phobius"/>
    </source>
</evidence>
<sequence>MKKSYQKYTVKPQGFTLLELMIVIGIIGILGIMALPAYQNYVARAQVSEGIMLAASMKAEVEEAFADKGSLPIKVTVSQKDNAGSYVKVVRIEDDGTIVAAIGKEAAVPIKNTEIYLIPSFAVSGTGTNPRGNTVWSCSGTMDEYFLPVSCKGAKKQKTP</sequence>
<evidence type="ECO:0000256" key="2">
    <source>
        <dbReference type="ARBA" id="ARBA00011156"/>
    </source>
</evidence>
<keyword evidence="4" id="KW-0130">Cell adhesion</keyword>
<evidence type="ECO:0000313" key="8">
    <source>
        <dbReference type="EMBL" id="ARC50073.1"/>
    </source>
</evidence>
<evidence type="ECO:0000256" key="5">
    <source>
        <dbReference type="ARBA" id="ARBA00023157"/>
    </source>
</evidence>
<keyword evidence="9" id="KW-1185">Reference proteome</keyword>
<keyword evidence="5" id="KW-1015">Disulfide bond</keyword>
<dbReference type="InterPro" id="IPR045584">
    <property type="entry name" value="Pilin-like"/>
</dbReference>
<keyword evidence="7" id="KW-0472">Membrane</keyword>
<evidence type="ECO:0000256" key="6">
    <source>
        <dbReference type="RuleBase" id="RU000389"/>
    </source>
</evidence>
<dbReference type="Gene3D" id="3.30.700.10">
    <property type="entry name" value="Glycoprotein, Type 4 Pilin"/>
    <property type="match status" value="1"/>
</dbReference>
<feature type="transmembrane region" description="Helical" evidence="7">
    <location>
        <begin position="20"/>
        <end position="38"/>
    </location>
</feature>
<dbReference type="PROSITE" id="PS00409">
    <property type="entry name" value="PROKAR_NTER_METHYL"/>
    <property type="match status" value="1"/>
</dbReference>
<comment type="subunit">
    <text evidence="2">The pili are polar flexible filaments of about 5.4 nanometers diameter and 2.5 micrometers average length; they consist of only a single polypeptide chain arranged in a helical configuration of five subunits per turn in the assembled pilus.</text>
</comment>
<proteinExistence type="inferred from homology"/>
<name>A0ABM6J9C5_NEIMU</name>
<dbReference type="Proteomes" id="UP000191272">
    <property type="component" value="Chromosome"/>
</dbReference>
<dbReference type="Pfam" id="PF00114">
    <property type="entry name" value="Pilin"/>
    <property type="match status" value="1"/>
</dbReference>
<dbReference type="InterPro" id="IPR012902">
    <property type="entry name" value="N_methyl_site"/>
</dbReference>
<gene>
    <name evidence="8" type="ORF">A6J88_01225</name>
</gene>
<dbReference type="EMBL" id="CP020452">
    <property type="protein sequence ID" value="ARC50073.1"/>
    <property type="molecule type" value="Genomic_DNA"/>
</dbReference>
<evidence type="ECO:0000256" key="1">
    <source>
        <dbReference type="ARBA" id="ARBA00005233"/>
    </source>
</evidence>
<dbReference type="PANTHER" id="PTHR30093:SF34">
    <property type="entry name" value="PREPILIN PEPTIDASE-DEPENDENT PROTEIN D"/>
    <property type="match status" value="1"/>
</dbReference>
<dbReference type="Pfam" id="PF07963">
    <property type="entry name" value="N_methyl"/>
    <property type="match status" value="1"/>
</dbReference>
<organism evidence="8 9">
    <name type="scientific">Neisseria mucosa</name>
    <dbReference type="NCBI Taxonomy" id="488"/>
    <lineage>
        <taxon>Bacteria</taxon>
        <taxon>Pseudomonadati</taxon>
        <taxon>Pseudomonadota</taxon>
        <taxon>Betaproteobacteria</taxon>
        <taxon>Neisseriales</taxon>
        <taxon>Neisseriaceae</taxon>
        <taxon>Neisseria</taxon>
    </lineage>
</organism>
<reference evidence="9" key="1">
    <citation type="submission" date="2017-03" db="EMBL/GenBank/DDBJ databases">
        <title>FDA dAtabase for Regulatory Grade micrObial Sequences (FDA-ARGOS): Supporting development and validation of Infectious Disease Dx tests.</title>
        <authorList>
            <person name="Campos J."/>
            <person name="Goldberg B."/>
            <person name="Tallon L."/>
            <person name="Sadzewicz L."/>
            <person name="Sengamalay N."/>
            <person name="Ott S."/>
            <person name="Godinez A."/>
            <person name="Nagaraj S."/>
            <person name="Vyas G."/>
            <person name="Aluvathingal J."/>
            <person name="Nadendla S."/>
            <person name="Geyer C."/>
            <person name="Nandy P."/>
            <person name="Hobson J."/>
            <person name="Sichtig H."/>
        </authorList>
    </citation>
    <scope>NUCLEOTIDE SEQUENCE [LARGE SCALE GENOMIC DNA]</scope>
    <source>
        <strain evidence="9">FDAARGOS_260</strain>
    </source>
</reference>
<keyword evidence="6" id="KW-0281">Fimbrium</keyword>
<keyword evidence="3" id="KW-0488">Methylation</keyword>
<keyword evidence="7" id="KW-0812">Transmembrane</keyword>
<dbReference type="SUPFAM" id="SSF54523">
    <property type="entry name" value="Pili subunits"/>
    <property type="match status" value="1"/>
</dbReference>
<dbReference type="NCBIfam" id="TIGR02532">
    <property type="entry name" value="IV_pilin_GFxxxE"/>
    <property type="match status" value="1"/>
</dbReference>
<comment type="similarity">
    <text evidence="1 6">Belongs to the N-Me-Phe pilin family.</text>
</comment>
<dbReference type="RefSeq" id="WP_080613396.1">
    <property type="nucleotide sequence ID" value="NZ_CP020452.2"/>
</dbReference>
<evidence type="ECO:0000256" key="3">
    <source>
        <dbReference type="ARBA" id="ARBA00022481"/>
    </source>
</evidence>